<dbReference type="PANTHER" id="PTHR42341:SF1">
    <property type="entry name" value="HYDROPHOBIN"/>
    <property type="match status" value="1"/>
</dbReference>
<protein>
    <recommendedName>
        <fullName evidence="6">Hydrophobin</fullName>
    </recommendedName>
</protein>
<dbReference type="InParanoid" id="W2RQ33"/>
<evidence type="ECO:0000313" key="4">
    <source>
        <dbReference type="EMBL" id="ETN38582.1"/>
    </source>
</evidence>
<accession>W2RQ33</accession>
<dbReference type="Proteomes" id="UP000030752">
    <property type="component" value="Unassembled WGS sequence"/>
</dbReference>
<dbReference type="EMBL" id="KB822722">
    <property type="protein sequence ID" value="ETN38582.1"/>
    <property type="molecule type" value="Genomic_DNA"/>
</dbReference>
<dbReference type="AlphaFoldDB" id="W2RQ33"/>
<feature type="signal peptide" evidence="3">
    <location>
        <begin position="1"/>
        <end position="15"/>
    </location>
</feature>
<dbReference type="Pfam" id="PF06766">
    <property type="entry name" value="Hydrophobin_2"/>
    <property type="match status" value="1"/>
</dbReference>
<dbReference type="Gene3D" id="3.20.120.10">
    <property type="entry name" value="Hydrophobin"/>
    <property type="match status" value="1"/>
</dbReference>
<dbReference type="SUPFAM" id="SSF101751">
    <property type="entry name" value="Hydrophobin II, HfbII"/>
    <property type="match status" value="1"/>
</dbReference>
<dbReference type="VEuPathDB" id="FungiDB:HMPREF1541_06619"/>
<organism evidence="4 5">
    <name type="scientific">Cyphellophora europaea (strain CBS 101466)</name>
    <name type="common">Phialophora europaea</name>
    <dbReference type="NCBI Taxonomy" id="1220924"/>
    <lineage>
        <taxon>Eukaryota</taxon>
        <taxon>Fungi</taxon>
        <taxon>Dikarya</taxon>
        <taxon>Ascomycota</taxon>
        <taxon>Pezizomycotina</taxon>
        <taxon>Eurotiomycetes</taxon>
        <taxon>Chaetothyriomycetidae</taxon>
        <taxon>Chaetothyriales</taxon>
        <taxon>Cyphellophoraceae</taxon>
        <taxon>Cyphellophora</taxon>
    </lineage>
</organism>
<dbReference type="GeneID" id="19973958"/>
<reference evidence="4 5" key="1">
    <citation type="submission" date="2013-03" db="EMBL/GenBank/DDBJ databases">
        <title>The Genome Sequence of Phialophora europaea CBS 101466.</title>
        <authorList>
            <consortium name="The Broad Institute Genomics Platform"/>
            <person name="Cuomo C."/>
            <person name="de Hoog S."/>
            <person name="Gorbushina A."/>
            <person name="Walker B."/>
            <person name="Young S.K."/>
            <person name="Zeng Q."/>
            <person name="Gargeya S."/>
            <person name="Fitzgerald M."/>
            <person name="Haas B."/>
            <person name="Abouelleil A."/>
            <person name="Allen A.W."/>
            <person name="Alvarado L."/>
            <person name="Arachchi H.M."/>
            <person name="Berlin A.M."/>
            <person name="Chapman S.B."/>
            <person name="Gainer-Dewar J."/>
            <person name="Goldberg J."/>
            <person name="Griggs A."/>
            <person name="Gujja S."/>
            <person name="Hansen M."/>
            <person name="Howarth C."/>
            <person name="Imamovic A."/>
            <person name="Ireland A."/>
            <person name="Larimer J."/>
            <person name="McCowan C."/>
            <person name="Murphy C."/>
            <person name="Pearson M."/>
            <person name="Poon T.W."/>
            <person name="Priest M."/>
            <person name="Roberts A."/>
            <person name="Saif S."/>
            <person name="Shea T."/>
            <person name="Sisk P."/>
            <person name="Sykes S."/>
            <person name="Wortman J."/>
            <person name="Nusbaum C."/>
            <person name="Birren B."/>
        </authorList>
    </citation>
    <scope>NUCLEOTIDE SEQUENCE [LARGE SCALE GENOMIC DNA]</scope>
    <source>
        <strain evidence="4 5">CBS 101466</strain>
    </source>
</reference>
<evidence type="ECO:0008006" key="6">
    <source>
        <dbReference type="Google" id="ProtNLM"/>
    </source>
</evidence>
<dbReference type="RefSeq" id="XP_008719171.1">
    <property type="nucleotide sequence ID" value="XM_008720949.1"/>
</dbReference>
<proteinExistence type="inferred from homology"/>
<dbReference type="CDD" id="cd23508">
    <property type="entry name" value="hydrophobin_II"/>
    <property type="match status" value="1"/>
</dbReference>
<gene>
    <name evidence="4" type="ORF">HMPREF1541_06619</name>
</gene>
<sequence>MQFLTVLALAGAAVAMPANAITAKTALEQRQQPLCSGLTGSAQCCATDVLGLADLDCANPPTVPTSTEEFVQSCSDIGQQARCCAIPILGQALVCGEPIGFPGKN</sequence>
<dbReference type="eggNOG" id="ENOG502SZY0">
    <property type="taxonomic scope" value="Eukaryota"/>
</dbReference>
<name>W2RQ33_CYPE1</name>
<dbReference type="GO" id="GO:0005576">
    <property type="term" value="C:extracellular region"/>
    <property type="evidence" value="ECO:0007669"/>
    <property type="project" value="InterPro"/>
</dbReference>
<evidence type="ECO:0000256" key="1">
    <source>
        <dbReference type="ARBA" id="ARBA00009576"/>
    </source>
</evidence>
<keyword evidence="3" id="KW-0732">Signal</keyword>
<comment type="similarity">
    <text evidence="1">Belongs to the cerato-ulmin hydrophobin family.</text>
</comment>
<dbReference type="OrthoDB" id="4500971at2759"/>
<feature type="chain" id="PRO_5013220803" description="Hydrophobin" evidence="3">
    <location>
        <begin position="16"/>
        <end position="105"/>
    </location>
</feature>
<evidence type="ECO:0000256" key="3">
    <source>
        <dbReference type="SAM" id="SignalP"/>
    </source>
</evidence>
<evidence type="ECO:0000256" key="2">
    <source>
        <dbReference type="ARBA" id="ARBA00023157"/>
    </source>
</evidence>
<evidence type="ECO:0000313" key="5">
    <source>
        <dbReference type="Proteomes" id="UP000030752"/>
    </source>
</evidence>
<dbReference type="PANTHER" id="PTHR42341">
    <property type="entry name" value="HYDROPHOBIN"/>
    <property type="match status" value="1"/>
</dbReference>
<dbReference type="STRING" id="1220924.W2RQ33"/>
<keyword evidence="2" id="KW-1015">Disulfide bond</keyword>
<dbReference type="HOGENOM" id="CLU_141181_2_2_1"/>
<dbReference type="InterPro" id="IPR036686">
    <property type="entry name" value="Class_II_Hydrophobin_sf"/>
</dbReference>
<dbReference type="InterPro" id="IPR010636">
    <property type="entry name" value="Class_II_hydrophobin"/>
</dbReference>
<keyword evidence="5" id="KW-1185">Reference proteome</keyword>